<evidence type="ECO:0000313" key="2">
    <source>
        <dbReference type="Proteomes" id="UP000185003"/>
    </source>
</evidence>
<evidence type="ECO:0000313" key="1">
    <source>
        <dbReference type="EMBL" id="SIO55592.1"/>
    </source>
</evidence>
<reference evidence="2" key="1">
    <citation type="submission" date="2016-11" db="EMBL/GenBank/DDBJ databases">
        <authorList>
            <person name="Varghese N."/>
            <person name="Submissions S."/>
        </authorList>
    </citation>
    <scope>NUCLEOTIDE SEQUENCE [LARGE SCALE GENOMIC DNA]</scope>
    <source>
        <strain evidence="2">DSM 24787</strain>
    </source>
</reference>
<protein>
    <submittedName>
        <fullName evidence="1">Uncharacterized protein</fullName>
    </submittedName>
</protein>
<dbReference type="AlphaFoldDB" id="A0A1N6KG92"/>
<gene>
    <name evidence="1" type="ORF">SAMN04488055_5791</name>
</gene>
<proteinExistence type="predicted"/>
<organism evidence="1 2">
    <name type="scientific">Chitinophaga niabensis</name>
    <dbReference type="NCBI Taxonomy" id="536979"/>
    <lineage>
        <taxon>Bacteria</taxon>
        <taxon>Pseudomonadati</taxon>
        <taxon>Bacteroidota</taxon>
        <taxon>Chitinophagia</taxon>
        <taxon>Chitinophagales</taxon>
        <taxon>Chitinophagaceae</taxon>
        <taxon>Chitinophaga</taxon>
    </lineage>
</organism>
<sequence>MMSTLVNHQRENEASQTIRQLGKGGALYLIVTSGVEIDKEIDAYTSENGVTVAVMFAYENPEKKAVDKKGNFTGVYSTDKNGKQIIISIADWNKQFEKQNPRGQ</sequence>
<keyword evidence="2" id="KW-1185">Reference proteome</keyword>
<dbReference type="EMBL" id="FSRA01000002">
    <property type="protein sequence ID" value="SIO55592.1"/>
    <property type="molecule type" value="Genomic_DNA"/>
</dbReference>
<dbReference type="Proteomes" id="UP000185003">
    <property type="component" value="Unassembled WGS sequence"/>
</dbReference>
<dbReference type="STRING" id="536979.SAMN04488055_5791"/>
<name>A0A1N6KG92_9BACT</name>
<accession>A0A1N6KG92</accession>